<feature type="domain" description="AMP-binding enzyme C-terminal" evidence="4">
    <location>
        <begin position="457"/>
        <end position="536"/>
    </location>
</feature>
<dbReference type="FunFam" id="3.30.300.30:FF:000008">
    <property type="entry name" value="2,3-dihydroxybenzoate-AMP ligase"/>
    <property type="match status" value="1"/>
</dbReference>
<dbReference type="InterPro" id="IPR050237">
    <property type="entry name" value="ATP-dep_AMP-bd_enzyme"/>
</dbReference>
<keyword evidence="2 5" id="KW-0436">Ligase</keyword>
<dbReference type="GO" id="GO:0016877">
    <property type="term" value="F:ligase activity, forming carbon-sulfur bonds"/>
    <property type="evidence" value="ECO:0007669"/>
    <property type="project" value="UniProtKB-ARBA"/>
</dbReference>
<dbReference type="Gene3D" id="3.40.50.12780">
    <property type="entry name" value="N-terminal domain of ligase-like"/>
    <property type="match status" value="1"/>
</dbReference>
<dbReference type="InterPro" id="IPR025110">
    <property type="entry name" value="AMP-bd_C"/>
</dbReference>
<name>A0A432XHH6_9GAMM</name>
<dbReference type="EMBL" id="PIPT01000004">
    <property type="protein sequence ID" value="RUO48209.1"/>
    <property type="molecule type" value="Genomic_DNA"/>
</dbReference>
<evidence type="ECO:0000259" key="4">
    <source>
        <dbReference type="Pfam" id="PF13193"/>
    </source>
</evidence>
<dbReference type="PANTHER" id="PTHR43767">
    <property type="entry name" value="LONG-CHAIN-FATTY-ACID--COA LIGASE"/>
    <property type="match status" value="1"/>
</dbReference>
<feature type="domain" description="AMP-dependent synthetase/ligase" evidence="3">
    <location>
        <begin position="26"/>
        <end position="406"/>
    </location>
</feature>
<dbReference type="PANTHER" id="PTHR43767:SF11">
    <property type="entry name" value="MEDIUM-CHAIN-FATTY-ACID--COA LIGASE"/>
    <property type="match status" value="1"/>
</dbReference>
<evidence type="ECO:0000256" key="2">
    <source>
        <dbReference type="ARBA" id="ARBA00022598"/>
    </source>
</evidence>
<keyword evidence="6" id="KW-1185">Reference proteome</keyword>
<evidence type="ECO:0000313" key="5">
    <source>
        <dbReference type="EMBL" id="RUO48209.1"/>
    </source>
</evidence>
<dbReference type="RefSeq" id="WP_126833659.1">
    <property type="nucleotide sequence ID" value="NZ_PIPT01000004.1"/>
</dbReference>
<evidence type="ECO:0000256" key="1">
    <source>
        <dbReference type="ARBA" id="ARBA00006432"/>
    </source>
</evidence>
<comment type="caution">
    <text evidence="5">The sequence shown here is derived from an EMBL/GenBank/DDBJ whole genome shotgun (WGS) entry which is preliminary data.</text>
</comment>
<organism evidence="5 6">
    <name type="scientific">Pseudidiomarina aquimaris</name>
    <dbReference type="NCBI Taxonomy" id="641841"/>
    <lineage>
        <taxon>Bacteria</taxon>
        <taxon>Pseudomonadati</taxon>
        <taxon>Pseudomonadota</taxon>
        <taxon>Gammaproteobacteria</taxon>
        <taxon>Alteromonadales</taxon>
        <taxon>Idiomarinaceae</taxon>
        <taxon>Pseudidiomarina</taxon>
    </lineage>
</organism>
<dbReference type="Pfam" id="PF00501">
    <property type="entry name" value="AMP-binding"/>
    <property type="match status" value="1"/>
</dbReference>
<evidence type="ECO:0000313" key="6">
    <source>
        <dbReference type="Proteomes" id="UP000286678"/>
    </source>
</evidence>
<dbReference type="CDD" id="cd12119">
    <property type="entry name" value="ttLC_FACS_AlkK_like"/>
    <property type="match status" value="1"/>
</dbReference>
<dbReference type="AlphaFoldDB" id="A0A432XHH6"/>
<dbReference type="Gene3D" id="3.30.300.30">
    <property type="match status" value="1"/>
</dbReference>
<sequence length="549" mass="61048">MAVKLISPADEAYNYPLLIKQLLLSAERYAGDNEIVGGNNGQRFSYAEFIERVHRLANVLTEAGVKEGDTVAVLDWDTPRYLECFFAVPMIGAVLHTVNVRLAPEQVVYTMNHAQDDLVLVHDDFLPLIAKVQDQLTTVKGYIQLTDEAQAPQSPLEVIGDYESLLAGALTEFDFPDFDENAIATTFYTTGTTGNPKGVYFSHRQLVLHTLALSATTSMNDNMQLMQASSVYMPITPMFHVHAWGVPYVATMMGLKQVYPGRYEPATLLKLYMTEKVTFSHCVPTILQMILSSEKAKAIDFSGWQVLIGGSALTEGLAKAALERGIKVYTGYGMSETCPLLSTTWMPLDADDMSLEEQVRTRVRTGKPVPLVNMRIIDDNGRFLPHDGQAMGEVVVRTPWLTQGYLHEPEKSDELWANGWMHTGDVGSIDSGYTLQIRDRIKDVIKTGGEWVSSLDIENLISQHPDVELSAVVGLPDDEWGERPHAVVTVREGAQVDQQAVAEFMQQFVDEGHIEKWAIPDSIKVVDEIPRTSVGKVDKKLIRSQLQES</sequence>
<evidence type="ECO:0000259" key="3">
    <source>
        <dbReference type="Pfam" id="PF00501"/>
    </source>
</evidence>
<dbReference type="Proteomes" id="UP000286678">
    <property type="component" value="Unassembled WGS sequence"/>
</dbReference>
<dbReference type="InterPro" id="IPR045851">
    <property type="entry name" value="AMP-bd_C_sf"/>
</dbReference>
<comment type="similarity">
    <text evidence="1">Belongs to the ATP-dependent AMP-binding enzyme family.</text>
</comment>
<gene>
    <name evidence="5" type="ORF">CWE21_06590</name>
</gene>
<dbReference type="Pfam" id="PF13193">
    <property type="entry name" value="AMP-binding_C"/>
    <property type="match status" value="1"/>
</dbReference>
<dbReference type="OrthoDB" id="9803968at2"/>
<protein>
    <submittedName>
        <fullName evidence="5">Long-chain fatty acid--CoA ligase</fullName>
    </submittedName>
</protein>
<proteinExistence type="inferred from homology"/>
<accession>A0A432XHH6</accession>
<dbReference type="SUPFAM" id="SSF56801">
    <property type="entry name" value="Acetyl-CoA synthetase-like"/>
    <property type="match status" value="1"/>
</dbReference>
<reference evidence="6" key="1">
    <citation type="journal article" date="2018" name="Front. Microbiol.">
        <title>Genome-Based Analysis Reveals the Taxonomy and Diversity of the Family Idiomarinaceae.</title>
        <authorList>
            <person name="Liu Y."/>
            <person name="Lai Q."/>
            <person name="Shao Z."/>
        </authorList>
    </citation>
    <scope>NUCLEOTIDE SEQUENCE [LARGE SCALE GENOMIC DNA]</scope>
    <source>
        <strain evidence="6">SW15</strain>
    </source>
</reference>
<dbReference type="NCBIfam" id="NF004837">
    <property type="entry name" value="PRK06187.1"/>
    <property type="match status" value="1"/>
</dbReference>
<dbReference type="InterPro" id="IPR000873">
    <property type="entry name" value="AMP-dep_synth/lig_dom"/>
</dbReference>
<dbReference type="InterPro" id="IPR042099">
    <property type="entry name" value="ANL_N_sf"/>
</dbReference>